<evidence type="ECO:0000313" key="14">
    <source>
        <dbReference type="EMBL" id="KAG0147472.1"/>
    </source>
</evidence>
<keyword evidence="7" id="KW-0119">Carbohydrate metabolism</keyword>
<sequence>MFRSSQRLVLLCVFFTLVSCRTLCHPRSSGVSPPNAENKKSGATSNSKQGQNGTSSTPAGQLPFLKGVNIAGLEFGMNTEGSLTGSGFVPPPIEQIAHFTNEKMNLFRFPVGWPYLQPEVGKPLNQSELDLLDKYVQEATKQNTYSIIDLHNFARRDGQFATADMMVNVWTQLAKHYADQPMVIFGLANEPHEVVLSTWIDVVQKVVTAVREAGANNYMLLPGNNWCHLDRFADDYKAGMGTIKNPDGSYNGLIFDLHQYFDNDQSGQSKECSDDHVNKLNEVVTLLQKDGRQALISEFGGGNTDSCKKIITNFVQAAYSHAPTISGVAIWAGGSFGPEYPLVVTIGEGNNWKDQININAMKSALGMS</sequence>
<feature type="domain" description="Glycoside hydrolase family 5" evidence="13">
    <location>
        <begin position="95"/>
        <end position="321"/>
    </location>
</feature>
<comment type="similarity">
    <text evidence="2 10">Belongs to the glycosyl hydrolase 5 (cellulase A) family.</text>
</comment>
<keyword evidence="8 10" id="KW-0326">Glycosidase</keyword>
<evidence type="ECO:0000256" key="8">
    <source>
        <dbReference type="ARBA" id="ARBA00023295"/>
    </source>
</evidence>
<evidence type="ECO:0000259" key="13">
    <source>
        <dbReference type="Pfam" id="PF00150"/>
    </source>
</evidence>
<evidence type="ECO:0000256" key="6">
    <source>
        <dbReference type="ARBA" id="ARBA00023001"/>
    </source>
</evidence>
<dbReference type="PANTHER" id="PTHR34142">
    <property type="entry name" value="ENDO-BETA-1,4-GLUCANASE A"/>
    <property type="match status" value="1"/>
</dbReference>
<evidence type="ECO:0000256" key="12">
    <source>
        <dbReference type="SAM" id="SignalP"/>
    </source>
</evidence>
<evidence type="ECO:0000256" key="7">
    <source>
        <dbReference type="ARBA" id="ARBA00023277"/>
    </source>
</evidence>
<dbReference type="OrthoDB" id="5823761at2759"/>
<keyword evidence="4 12" id="KW-0732">Signal</keyword>
<keyword evidence="5 10" id="KW-0378">Hydrolase</keyword>
<gene>
    <name evidence="14" type="ORF">CROQUDRAFT_468153</name>
</gene>
<comment type="caution">
    <text evidence="14">The sequence shown here is derived from an EMBL/GenBank/DDBJ whole genome shotgun (WGS) entry which is preliminary data.</text>
</comment>
<dbReference type="SUPFAM" id="SSF51445">
    <property type="entry name" value="(Trans)glycosidases"/>
    <property type="match status" value="1"/>
</dbReference>
<feature type="region of interest" description="Disordered" evidence="11">
    <location>
        <begin position="26"/>
        <end position="61"/>
    </location>
</feature>
<dbReference type="InterPro" id="IPR018087">
    <property type="entry name" value="Glyco_hydro_5_CS"/>
</dbReference>
<proteinExistence type="inferred from homology"/>
<dbReference type="GO" id="GO:0008810">
    <property type="term" value="F:cellulase activity"/>
    <property type="evidence" value="ECO:0007669"/>
    <property type="project" value="UniProtKB-EC"/>
</dbReference>
<dbReference type="PROSITE" id="PS51257">
    <property type="entry name" value="PROKAR_LIPOPROTEIN"/>
    <property type="match status" value="1"/>
</dbReference>
<feature type="chain" id="PRO_5040266657" description="cellulase" evidence="12">
    <location>
        <begin position="21"/>
        <end position="368"/>
    </location>
</feature>
<keyword evidence="15" id="KW-1185">Reference proteome</keyword>
<feature type="signal peptide" evidence="12">
    <location>
        <begin position="1"/>
        <end position="20"/>
    </location>
</feature>
<protein>
    <recommendedName>
        <fullName evidence="3">cellulase</fullName>
        <ecNumber evidence="3">3.2.1.4</ecNumber>
    </recommendedName>
</protein>
<keyword evidence="9" id="KW-0624">Polysaccharide degradation</keyword>
<evidence type="ECO:0000256" key="4">
    <source>
        <dbReference type="ARBA" id="ARBA00022729"/>
    </source>
</evidence>
<evidence type="ECO:0000256" key="2">
    <source>
        <dbReference type="ARBA" id="ARBA00005641"/>
    </source>
</evidence>
<organism evidence="14 15">
    <name type="scientific">Cronartium quercuum f. sp. fusiforme G11</name>
    <dbReference type="NCBI Taxonomy" id="708437"/>
    <lineage>
        <taxon>Eukaryota</taxon>
        <taxon>Fungi</taxon>
        <taxon>Dikarya</taxon>
        <taxon>Basidiomycota</taxon>
        <taxon>Pucciniomycotina</taxon>
        <taxon>Pucciniomycetes</taxon>
        <taxon>Pucciniales</taxon>
        <taxon>Coleosporiaceae</taxon>
        <taxon>Cronartium</taxon>
    </lineage>
</organism>
<keyword evidence="6" id="KW-0136">Cellulose degradation</keyword>
<dbReference type="EC" id="3.2.1.4" evidence="3"/>
<accession>A0A9P6TCM4</accession>
<evidence type="ECO:0000256" key="11">
    <source>
        <dbReference type="SAM" id="MobiDB-lite"/>
    </source>
</evidence>
<feature type="compositionally biased region" description="Polar residues" evidence="11">
    <location>
        <begin position="41"/>
        <end position="59"/>
    </location>
</feature>
<dbReference type="AlphaFoldDB" id="A0A9P6TCM4"/>
<evidence type="ECO:0000256" key="5">
    <source>
        <dbReference type="ARBA" id="ARBA00022801"/>
    </source>
</evidence>
<reference evidence="14" key="1">
    <citation type="submission" date="2013-11" db="EMBL/GenBank/DDBJ databases">
        <title>Genome sequence of the fusiform rust pathogen reveals effectors for host alternation and coevolution with pine.</title>
        <authorList>
            <consortium name="DOE Joint Genome Institute"/>
            <person name="Smith K."/>
            <person name="Pendleton A."/>
            <person name="Kubisiak T."/>
            <person name="Anderson C."/>
            <person name="Salamov A."/>
            <person name="Aerts A."/>
            <person name="Riley R."/>
            <person name="Clum A."/>
            <person name="Lindquist E."/>
            <person name="Ence D."/>
            <person name="Campbell M."/>
            <person name="Kronenberg Z."/>
            <person name="Feau N."/>
            <person name="Dhillon B."/>
            <person name="Hamelin R."/>
            <person name="Burleigh J."/>
            <person name="Smith J."/>
            <person name="Yandell M."/>
            <person name="Nelson C."/>
            <person name="Grigoriev I."/>
            <person name="Davis J."/>
        </authorList>
    </citation>
    <scope>NUCLEOTIDE SEQUENCE</scope>
    <source>
        <strain evidence="14">G11</strain>
    </source>
</reference>
<dbReference type="EMBL" id="MU167247">
    <property type="protein sequence ID" value="KAG0147472.1"/>
    <property type="molecule type" value="Genomic_DNA"/>
</dbReference>
<dbReference type="InterPro" id="IPR017853">
    <property type="entry name" value="GH"/>
</dbReference>
<dbReference type="Pfam" id="PF00150">
    <property type="entry name" value="Cellulase"/>
    <property type="match status" value="1"/>
</dbReference>
<evidence type="ECO:0000256" key="9">
    <source>
        <dbReference type="ARBA" id="ARBA00023326"/>
    </source>
</evidence>
<dbReference type="PANTHER" id="PTHR34142:SF1">
    <property type="entry name" value="GLYCOSIDE HYDROLASE FAMILY 5 DOMAIN-CONTAINING PROTEIN"/>
    <property type="match status" value="1"/>
</dbReference>
<dbReference type="Gene3D" id="3.20.20.80">
    <property type="entry name" value="Glycosidases"/>
    <property type="match status" value="1"/>
</dbReference>
<dbReference type="PROSITE" id="PS00659">
    <property type="entry name" value="GLYCOSYL_HYDROL_F5"/>
    <property type="match status" value="1"/>
</dbReference>
<dbReference type="Proteomes" id="UP000886653">
    <property type="component" value="Unassembled WGS sequence"/>
</dbReference>
<evidence type="ECO:0000256" key="1">
    <source>
        <dbReference type="ARBA" id="ARBA00000966"/>
    </source>
</evidence>
<evidence type="ECO:0000256" key="3">
    <source>
        <dbReference type="ARBA" id="ARBA00012601"/>
    </source>
</evidence>
<comment type="catalytic activity">
    <reaction evidence="1">
        <text>Endohydrolysis of (1-&gt;4)-beta-D-glucosidic linkages in cellulose, lichenin and cereal beta-D-glucans.</text>
        <dbReference type="EC" id="3.2.1.4"/>
    </reaction>
</comment>
<dbReference type="FunFam" id="3.20.20.80:FF:000124">
    <property type="entry name" value="Exported cellulase"/>
    <property type="match status" value="1"/>
</dbReference>
<dbReference type="GO" id="GO:0030245">
    <property type="term" value="P:cellulose catabolic process"/>
    <property type="evidence" value="ECO:0007669"/>
    <property type="project" value="UniProtKB-KW"/>
</dbReference>
<name>A0A9P6TCM4_9BASI</name>
<evidence type="ECO:0000256" key="10">
    <source>
        <dbReference type="RuleBase" id="RU361153"/>
    </source>
</evidence>
<dbReference type="InterPro" id="IPR001547">
    <property type="entry name" value="Glyco_hydro_5"/>
</dbReference>
<evidence type="ECO:0000313" key="15">
    <source>
        <dbReference type="Proteomes" id="UP000886653"/>
    </source>
</evidence>